<accession>A0ABV7TY64</accession>
<comment type="similarity">
    <text evidence="1">Belongs to the LysR transcriptional regulatory family.</text>
</comment>
<evidence type="ECO:0000313" key="6">
    <source>
        <dbReference type="EMBL" id="MFC3627682.1"/>
    </source>
</evidence>
<comment type="caution">
    <text evidence="6">The sequence shown here is derived from an EMBL/GenBank/DDBJ whole genome shotgun (WGS) entry which is preliminary data.</text>
</comment>
<dbReference type="EMBL" id="JBHRYH010000046">
    <property type="protein sequence ID" value="MFC3627682.1"/>
    <property type="molecule type" value="Genomic_DNA"/>
</dbReference>
<dbReference type="Proteomes" id="UP001595636">
    <property type="component" value="Unassembled WGS sequence"/>
</dbReference>
<dbReference type="RefSeq" id="WP_390281573.1">
    <property type="nucleotide sequence ID" value="NZ_JBHRYH010000046.1"/>
</dbReference>
<proteinExistence type="inferred from homology"/>
<dbReference type="Pfam" id="PF03466">
    <property type="entry name" value="LysR_substrate"/>
    <property type="match status" value="1"/>
</dbReference>
<dbReference type="PANTHER" id="PTHR30118">
    <property type="entry name" value="HTH-TYPE TRANSCRIPTIONAL REGULATOR LEUO-RELATED"/>
    <property type="match status" value="1"/>
</dbReference>
<evidence type="ECO:0000256" key="3">
    <source>
        <dbReference type="ARBA" id="ARBA00023125"/>
    </source>
</evidence>
<dbReference type="SUPFAM" id="SSF53850">
    <property type="entry name" value="Periplasmic binding protein-like II"/>
    <property type="match status" value="1"/>
</dbReference>
<protein>
    <submittedName>
        <fullName evidence="6">LysR family transcriptional regulator</fullName>
    </submittedName>
</protein>
<dbReference type="InterPro" id="IPR036388">
    <property type="entry name" value="WH-like_DNA-bd_sf"/>
</dbReference>
<dbReference type="InterPro" id="IPR000847">
    <property type="entry name" value="LysR_HTH_N"/>
</dbReference>
<dbReference type="Pfam" id="PF00126">
    <property type="entry name" value="HTH_1"/>
    <property type="match status" value="1"/>
</dbReference>
<dbReference type="InterPro" id="IPR050389">
    <property type="entry name" value="LysR-type_TF"/>
</dbReference>
<evidence type="ECO:0000256" key="1">
    <source>
        <dbReference type="ARBA" id="ARBA00009437"/>
    </source>
</evidence>
<dbReference type="SUPFAM" id="SSF46785">
    <property type="entry name" value="Winged helix' DNA-binding domain"/>
    <property type="match status" value="1"/>
</dbReference>
<evidence type="ECO:0000256" key="4">
    <source>
        <dbReference type="ARBA" id="ARBA00023163"/>
    </source>
</evidence>
<dbReference type="PANTHER" id="PTHR30118:SF15">
    <property type="entry name" value="TRANSCRIPTIONAL REGULATORY PROTEIN"/>
    <property type="match status" value="1"/>
</dbReference>
<feature type="domain" description="HTH lysR-type" evidence="5">
    <location>
        <begin position="5"/>
        <end position="62"/>
    </location>
</feature>
<keyword evidence="3" id="KW-0238">DNA-binding</keyword>
<evidence type="ECO:0000313" key="7">
    <source>
        <dbReference type="Proteomes" id="UP001595636"/>
    </source>
</evidence>
<dbReference type="InterPro" id="IPR005119">
    <property type="entry name" value="LysR_subst-bd"/>
</dbReference>
<keyword evidence="2" id="KW-0805">Transcription regulation</keyword>
<organism evidence="6 7">
    <name type="scientific">Vogesella amnigena</name>
    <dbReference type="NCBI Taxonomy" id="1507449"/>
    <lineage>
        <taxon>Bacteria</taxon>
        <taxon>Pseudomonadati</taxon>
        <taxon>Pseudomonadota</taxon>
        <taxon>Betaproteobacteria</taxon>
        <taxon>Neisseriales</taxon>
        <taxon>Chromobacteriaceae</taxon>
        <taxon>Vogesella</taxon>
    </lineage>
</organism>
<dbReference type="PROSITE" id="PS50931">
    <property type="entry name" value="HTH_LYSR"/>
    <property type="match status" value="1"/>
</dbReference>
<dbReference type="CDD" id="cd08460">
    <property type="entry name" value="PBP2_DntR_like_1"/>
    <property type="match status" value="1"/>
</dbReference>
<keyword evidence="7" id="KW-1185">Reference proteome</keyword>
<dbReference type="Gene3D" id="1.10.10.10">
    <property type="entry name" value="Winged helix-like DNA-binding domain superfamily/Winged helix DNA-binding domain"/>
    <property type="match status" value="1"/>
</dbReference>
<dbReference type="InterPro" id="IPR036390">
    <property type="entry name" value="WH_DNA-bd_sf"/>
</dbReference>
<evidence type="ECO:0000256" key="2">
    <source>
        <dbReference type="ARBA" id="ARBA00023015"/>
    </source>
</evidence>
<reference evidence="7" key="1">
    <citation type="journal article" date="2019" name="Int. J. Syst. Evol. Microbiol.">
        <title>The Global Catalogue of Microorganisms (GCM) 10K type strain sequencing project: providing services to taxonomists for standard genome sequencing and annotation.</title>
        <authorList>
            <consortium name="The Broad Institute Genomics Platform"/>
            <consortium name="The Broad Institute Genome Sequencing Center for Infectious Disease"/>
            <person name="Wu L."/>
            <person name="Ma J."/>
        </authorList>
    </citation>
    <scope>NUCLEOTIDE SEQUENCE [LARGE SCALE GENOMIC DNA]</scope>
    <source>
        <strain evidence="7">KCTC 42195</strain>
    </source>
</reference>
<evidence type="ECO:0000259" key="5">
    <source>
        <dbReference type="PROSITE" id="PS50931"/>
    </source>
</evidence>
<gene>
    <name evidence="6" type="ORF">ACFOKJ_16295</name>
</gene>
<name>A0ABV7TY64_9NEIS</name>
<sequence>MTTPPDLNLLFTLDALLSEGSVAGAARRLGLSPSAMSRALQRLRDSTGDPLLVRAGRGLVATPRAEALRAQVSPLLQQVLQVLSPEVVPDLLQVQRRFTLLCSDGFVENFGPQLLARIADAAPGIQLSFIGKTRRDNSLLRDGSADLETGVVGKITAQELHARALFHDHFVGVVRAGHPLLEGDISMARYAACDHVADSRHGFGQDPVDVALAAHGLSRRIVTSVAGFAPALALARHGELVATVPERHTRNLRSGLETFVLPVAVADITLSMLWHPRLDADPLHRWLRNTLREVCTG</sequence>
<dbReference type="Gene3D" id="3.40.190.10">
    <property type="entry name" value="Periplasmic binding protein-like II"/>
    <property type="match status" value="2"/>
</dbReference>
<keyword evidence="4" id="KW-0804">Transcription</keyword>